<dbReference type="EMBL" id="UZAE01002681">
    <property type="protein sequence ID" value="VDN99955.1"/>
    <property type="molecule type" value="Genomic_DNA"/>
</dbReference>
<evidence type="ECO:0000256" key="2">
    <source>
        <dbReference type="ARBA" id="ARBA00022729"/>
    </source>
</evidence>
<keyword evidence="9" id="KW-1185">Reference proteome</keyword>
<reference evidence="10" key="1">
    <citation type="submission" date="2017-02" db="UniProtKB">
        <authorList>
            <consortium name="WormBaseParasite"/>
        </authorList>
    </citation>
    <scope>IDENTIFICATION</scope>
</reference>
<organism evidence="10">
    <name type="scientific">Rodentolepis nana</name>
    <name type="common">Dwarf tapeworm</name>
    <name type="synonym">Hymenolepis nana</name>
    <dbReference type="NCBI Taxonomy" id="102285"/>
    <lineage>
        <taxon>Eukaryota</taxon>
        <taxon>Metazoa</taxon>
        <taxon>Spiralia</taxon>
        <taxon>Lophotrochozoa</taxon>
        <taxon>Platyhelminthes</taxon>
        <taxon>Cestoda</taxon>
        <taxon>Eucestoda</taxon>
        <taxon>Cyclophyllidea</taxon>
        <taxon>Hymenolepididae</taxon>
        <taxon>Rodentolepis</taxon>
    </lineage>
</organism>
<comment type="similarity">
    <text evidence="1 7">Belongs to the phospholipase B-like family.</text>
</comment>
<protein>
    <recommendedName>
        <fullName evidence="7">Phospholipase B-like</fullName>
        <ecNumber evidence="7">3.1.1.-</ecNumber>
    </recommendedName>
</protein>
<dbReference type="Pfam" id="PF04916">
    <property type="entry name" value="Phospholip_B"/>
    <property type="match status" value="1"/>
</dbReference>
<dbReference type="PANTHER" id="PTHR12370:SF3">
    <property type="entry name" value="PHOSPHOLIPASE B-LIKE 2-RELATED"/>
    <property type="match status" value="1"/>
</dbReference>
<evidence type="ECO:0000256" key="5">
    <source>
        <dbReference type="ARBA" id="ARBA00023098"/>
    </source>
</evidence>
<dbReference type="GO" id="GO:0009395">
    <property type="term" value="P:phospholipid catabolic process"/>
    <property type="evidence" value="ECO:0007669"/>
    <property type="project" value="TreeGrafter"/>
</dbReference>
<dbReference type="OrthoDB" id="443524at2759"/>
<evidence type="ECO:0000313" key="8">
    <source>
        <dbReference type="EMBL" id="VDN99955.1"/>
    </source>
</evidence>
<dbReference type="PANTHER" id="PTHR12370">
    <property type="entry name" value="PHOSPHOLIPASE B-RELATED"/>
    <property type="match status" value="1"/>
</dbReference>
<sequence length="432" mass="49683">MQLLSFRKQTNHKRVPLDDQSRQLQICDWLRHALFIAVISTFHPRLATEMESIIPFCLLFFALILVSNTATGFPESELTVCVIATKLSDGSYDFSLESGDNLKYIPSYDFLIPAAAWFNNSLDDLGMSFQTIKSSGEFDDTIQAYWAGFLELYTSREMTQAHLENTFGGFCEDNSTSCQTLRRQIERNLEMTIKRSLESGDIDPFWHQMELMLWQMRGIQDAWNNITLKNSKSLTQDYLLGLLDNVFDIYLLQLNADIGEITEALGVYDDLKEGPNGKSYFLSRASCSALVKIFPEQKDIFISHNTWQGYESMLKVMKYYEFDWHLTRSPYSPKIPGDRMLFSSYPSTICSLDDFNVLNTGLVTQETTNTIKNPNLWPFVRHGLNSSLLEVYRIMIANRLARTPSEWISFFSRANGGTYVPIFLSMRLNYPI</sequence>
<evidence type="ECO:0000313" key="9">
    <source>
        <dbReference type="Proteomes" id="UP000278807"/>
    </source>
</evidence>
<dbReference type="GO" id="GO:0004620">
    <property type="term" value="F:phospholipase activity"/>
    <property type="evidence" value="ECO:0007669"/>
    <property type="project" value="InterPro"/>
</dbReference>
<keyword evidence="4 7" id="KW-0442">Lipid degradation</keyword>
<proteinExistence type="inferred from homology"/>
<dbReference type="Proteomes" id="UP000278807">
    <property type="component" value="Unassembled WGS sequence"/>
</dbReference>
<evidence type="ECO:0000256" key="3">
    <source>
        <dbReference type="ARBA" id="ARBA00022801"/>
    </source>
</evidence>
<comment type="function">
    <text evidence="7">Putative phospholipase.</text>
</comment>
<keyword evidence="3 7" id="KW-0378">Hydrolase</keyword>
<keyword evidence="2" id="KW-0732">Signal</keyword>
<dbReference type="AlphaFoldDB" id="A0A0R3TAL0"/>
<evidence type="ECO:0000256" key="7">
    <source>
        <dbReference type="RuleBase" id="RU364138"/>
    </source>
</evidence>
<reference evidence="8 9" key="2">
    <citation type="submission" date="2018-11" db="EMBL/GenBank/DDBJ databases">
        <authorList>
            <consortium name="Pathogen Informatics"/>
        </authorList>
    </citation>
    <scope>NUCLEOTIDE SEQUENCE [LARGE SCALE GENOMIC DNA]</scope>
</reference>
<dbReference type="GO" id="GO:0005576">
    <property type="term" value="C:extracellular region"/>
    <property type="evidence" value="ECO:0007669"/>
    <property type="project" value="TreeGrafter"/>
</dbReference>
<name>A0A0R3TAL0_RODNA</name>
<dbReference type="STRING" id="102285.A0A0R3TAL0"/>
<keyword evidence="5 7" id="KW-0443">Lipid metabolism</keyword>
<dbReference type="EC" id="3.1.1.-" evidence="7"/>
<dbReference type="WBParaSite" id="HNAJ_0000409901-mRNA-1">
    <property type="protein sequence ID" value="HNAJ_0000409901-mRNA-1"/>
    <property type="gene ID" value="HNAJ_0000409901"/>
</dbReference>
<accession>A0A0R3TAL0</accession>
<dbReference type="InterPro" id="IPR007000">
    <property type="entry name" value="PLipase_B-like"/>
</dbReference>
<gene>
    <name evidence="8" type="ORF">HNAJ_LOCUS4096</name>
</gene>
<evidence type="ECO:0000256" key="6">
    <source>
        <dbReference type="ARBA" id="ARBA00023180"/>
    </source>
</evidence>
<evidence type="ECO:0000256" key="1">
    <source>
        <dbReference type="ARBA" id="ARBA00007835"/>
    </source>
</evidence>
<keyword evidence="6" id="KW-0325">Glycoprotein</keyword>
<evidence type="ECO:0000256" key="4">
    <source>
        <dbReference type="ARBA" id="ARBA00022963"/>
    </source>
</evidence>
<dbReference type="Gene3D" id="3.60.60.30">
    <property type="match status" value="1"/>
</dbReference>
<evidence type="ECO:0000313" key="10">
    <source>
        <dbReference type="WBParaSite" id="HNAJ_0000409901-mRNA-1"/>
    </source>
</evidence>